<feature type="region of interest" description="Disordered" evidence="1">
    <location>
        <begin position="109"/>
        <end position="192"/>
    </location>
</feature>
<keyword evidence="3" id="KW-1185">Reference proteome</keyword>
<sequence length="295" mass="31030">MGSPAVIPERLRRRAAGLRHLADGVPAQWPRLGCWSRSARAASSTAGSVREASVRSGSTPTPCGACSMPSRARADIRRPPKHLNGTTMSPAEALYATSRGPMRSVAFMGRRPDLAETTERRTEDLDETSNCPIALDALMSPERRPAAHLEGPGRDRQKPSKSPASSNTGAGQVGTVARPLRDLDRTHAGPPRSDALRAVLRGLGAAFDPVGTWNFADVAEGSVSCPCGAASGACAFCAVRLPAQRPPEGPGHSGAKRVNVLRGYDIPCLEVPEAPTTGCSGPRRALETLNVALHR</sequence>
<name>A0A024H1I5_9MICC</name>
<comment type="caution">
    <text evidence="2">The sequence shown here is derived from an EMBL/GenBank/DDBJ whole genome shotgun (WGS) entry which is preliminary data.</text>
</comment>
<organism evidence="2 3">
    <name type="scientific">Pseudarthrobacter siccitolerans</name>
    <dbReference type="NCBI Taxonomy" id="861266"/>
    <lineage>
        <taxon>Bacteria</taxon>
        <taxon>Bacillati</taxon>
        <taxon>Actinomycetota</taxon>
        <taxon>Actinomycetes</taxon>
        <taxon>Micrococcales</taxon>
        <taxon>Micrococcaceae</taxon>
        <taxon>Pseudarthrobacter</taxon>
    </lineage>
</organism>
<protein>
    <submittedName>
        <fullName evidence="2">Uncharacterized protein</fullName>
    </submittedName>
</protein>
<dbReference type="AlphaFoldDB" id="A0A024H1I5"/>
<gene>
    <name evidence="2" type="ORF">ARTSIC4J27_1985</name>
</gene>
<evidence type="ECO:0000313" key="2">
    <source>
        <dbReference type="EMBL" id="CCQ46025.1"/>
    </source>
</evidence>
<evidence type="ECO:0000256" key="1">
    <source>
        <dbReference type="SAM" id="MobiDB-lite"/>
    </source>
</evidence>
<feature type="compositionally biased region" description="Basic and acidic residues" evidence="1">
    <location>
        <begin position="110"/>
        <end position="123"/>
    </location>
</feature>
<dbReference type="Proteomes" id="UP000035722">
    <property type="component" value="Unassembled WGS sequence"/>
</dbReference>
<feature type="compositionally biased region" description="Basic and acidic residues" evidence="1">
    <location>
        <begin position="141"/>
        <end position="158"/>
    </location>
</feature>
<reference evidence="3" key="1">
    <citation type="journal article" date="2014" name="Genome Announc.">
        <title>Genome Sequence of Arthrobacter siccitolerans 4J27, a Xeroprotectant-Producing Desiccation-Tolerant Microorganism.</title>
        <authorList>
            <person name="Manzanera M."/>
            <person name="Santa-Cruz-Calvo L."/>
            <person name="Vilchez J.I."/>
            <person name="Garcia-Fontana C."/>
            <person name="Silva-Castro G.A."/>
            <person name="Calvo C."/>
            <person name="Gonzalez-Lopez J."/>
        </authorList>
    </citation>
    <scope>NUCLEOTIDE SEQUENCE [LARGE SCALE GENOMIC DNA]</scope>
    <source>
        <strain evidence="3">4J27</strain>
    </source>
</reference>
<dbReference type="STRING" id="861266.ARTSIC4J27_1985"/>
<dbReference type="EMBL" id="CAQI01000042">
    <property type="protein sequence ID" value="CCQ46025.1"/>
    <property type="molecule type" value="Genomic_DNA"/>
</dbReference>
<accession>A0A024H1I5</accession>
<proteinExistence type="predicted"/>
<evidence type="ECO:0000313" key="3">
    <source>
        <dbReference type="Proteomes" id="UP000035722"/>
    </source>
</evidence>
<feature type="region of interest" description="Disordered" evidence="1">
    <location>
        <begin position="45"/>
        <end position="71"/>
    </location>
</feature>
<feature type="compositionally biased region" description="Polar residues" evidence="1">
    <location>
        <begin position="160"/>
        <end position="170"/>
    </location>
</feature>